<dbReference type="EMBL" id="CP097504">
    <property type="protein sequence ID" value="URD86563.1"/>
    <property type="molecule type" value="Genomic_DNA"/>
</dbReference>
<reference evidence="4" key="1">
    <citation type="submission" date="2022-05" db="EMBL/GenBank/DDBJ databases">
        <title>The Musa troglodytarum L. genome provides insights into the mechanism of non-climacteric behaviour and enrichment of carotenoids.</title>
        <authorList>
            <person name="Wang J."/>
        </authorList>
    </citation>
    <scope>NUCLEOTIDE SEQUENCE</scope>
    <source>
        <tissue evidence="4">Leaf</tissue>
    </source>
</reference>
<evidence type="ECO:0000256" key="2">
    <source>
        <dbReference type="PROSITE-ProRule" id="PRU00235"/>
    </source>
</evidence>
<dbReference type="InterPro" id="IPR000408">
    <property type="entry name" value="Reg_chr_condens"/>
</dbReference>
<name>A0A9E7JMJ2_9LILI</name>
<dbReference type="PANTHER" id="PTHR22870:SF24">
    <property type="entry name" value="REGULATOR OF CHROMOSOME CONDENSATION (RCC1) FAMILY PROTEIN"/>
    <property type="match status" value="1"/>
</dbReference>
<feature type="repeat" description="RCC1" evidence="2">
    <location>
        <begin position="383"/>
        <end position="434"/>
    </location>
</feature>
<dbReference type="PRINTS" id="PR00633">
    <property type="entry name" value="RCCNDNSATION"/>
</dbReference>
<keyword evidence="1" id="KW-0677">Repeat</keyword>
<feature type="repeat" description="RCC1" evidence="2">
    <location>
        <begin position="167"/>
        <end position="218"/>
    </location>
</feature>
<dbReference type="SUPFAM" id="SSF50985">
    <property type="entry name" value="RCC1/BLIP-II"/>
    <property type="match status" value="2"/>
</dbReference>
<organism evidence="4 5">
    <name type="scientific">Musa troglodytarum</name>
    <name type="common">fe'i banana</name>
    <dbReference type="NCBI Taxonomy" id="320322"/>
    <lineage>
        <taxon>Eukaryota</taxon>
        <taxon>Viridiplantae</taxon>
        <taxon>Streptophyta</taxon>
        <taxon>Embryophyta</taxon>
        <taxon>Tracheophyta</taxon>
        <taxon>Spermatophyta</taxon>
        <taxon>Magnoliopsida</taxon>
        <taxon>Liliopsida</taxon>
        <taxon>Zingiberales</taxon>
        <taxon>Musaceae</taxon>
        <taxon>Musa</taxon>
    </lineage>
</organism>
<dbReference type="AlphaFoldDB" id="A0A9E7JMJ2"/>
<protein>
    <submittedName>
        <fullName evidence="4">E3 ubiquitin-protein ligase</fullName>
    </submittedName>
</protein>
<evidence type="ECO:0000313" key="5">
    <source>
        <dbReference type="Proteomes" id="UP001055439"/>
    </source>
</evidence>
<gene>
    <name evidence="4" type="ORF">MUK42_26598</name>
</gene>
<feature type="repeat" description="RCC1" evidence="2">
    <location>
        <begin position="273"/>
        <end position="325"/>
    </location>
</feature>
<sequence length="533" mass="57705">MDASTATATETSSPVRFDLREHPLSIVFPGLHEPVQRRCFNHSNSGICLLFMNSSVALHVLCSYGLEPDDLARLEASATCSFFRQHGGLPPDERLPLTELAAFDMCRRRVALASMAAEEEEALKQRCGGSYKLLLKYLLAGERACDRREKFQVVAGPGFSIAVTSNGEVHTFGHNHSGQLGHGTLSNEETPRLIRSLQGVRIVQAAAGAERTLLVSDAGRVYQCGKNYFGIPISSNSTFDSIKTPVLLESLKDIFVVQATIGHFLTAILSREGRVYTLSWGVDGRLGHNTDVMDRTPRLLSGVLEDKPVVQIAAGNCYLLALAFQPNGMCVYSLGCGLGGKLSHGSTDDEHHPRLIAHFAILNLQPIALSAGSWHAIALGKDGRICTWGWGHNGCLGHGDEDYQTLPKVVKGLSHVKVVHVAAGLCTTFVIAENGDIYSFGRGSDSNLGYPPQYGHRLDQLTPKLVTSLTCAGEKIIWLSATKEHEVAGHTFAMTESGKLYAFGIAIYGQLGIKLLQDQNGTSNPQRVDIDLS</sequence>
<dbReference type="Gene3D" id="2.130.10.30">
    <property type="entry name" value="Regulator of chromosome condensation 1/beta-lactamase-inhibitor protein II"/>
    <property type="match status" value="2"/>
</dbReference>
<evidence type="ECO:0000313" key="4">
    <source>
        <dbReference type="EMBL" id="URD86563.1"/>
    </source>
</evidence>
<dbReference type="PANTHER" id="PTHR22870">
    <property type="entry name" value="REGULATOR OF CHROMOSOME CONDENSATION"/>
    <property type="match status" value="1"/>
</dbReference>
<keyword evidence="5" id="KW-1185">Reference proteome</keyword>
<feature type="repeat" description="RCC1" evidence="2">
    <location>
        <begin position="435"/>
        <end position="492"/>
    </location>
</feature>
<dbReference type="Proteomes" id="UP001055439">
    <property type="component" value="Chromosome 2"/>
</dbReference>
<evidence type="ECO:0000259" key="3">
    <source>
        <dbReference type="Pfam" id="PF25390"/>
    </source>
</evidence>
<proteinExistence type="predicted"/>
<dbReference type="PROSITE" id="PS00626">
    <property type="entry name" value="RCC1_2"/>
    <property type="match status" value="1"/>
</dbReference>
<accession>A0A9E7JMJ2</accession>
<feature type="repeat" description="RCC1" evidence="2">
    <location>
        <begin position="329"/>
        <end position="382"/>
    </location>
</feature>
<dbReference type="PROSITE" id="PS50012">
    <property type="entry name" value="RCC1_3"/>
    <property type="match status" value="5"/>
</dbReference>
<dbReference type="InterPro" id="IPR058923">
    <property type="entry name" value="RCC1-like_dom"/>
</dbReference>
<feature type="domain" description="RCC1-like" evidence="3">
    <location>
        <begin position="148"/>
        <end position="487"/>
    </location>
</feature>
<dbReference type="OrthoDB" id="5981550at2759"/>
<evidence type="ECO:0000256" key="1">
    <source>
        <dbReference type="ARBA" id="ARBA00022737"/>
    </source>
</evidence>
<dbReference type="Pfam" id="PF25390">
    <property type="entry name" value="WD40_RLD"/>
    <property type="match status" value="1"/>
</dbReference>
<dbReference type="InterPro" id="IPR051210">
    <property type="entry name" value="Ub_ligase/GEF_domain"/>
</dbReference>
<dbReference type="InterPro" id="IPR009091">
    <property type="entry name" value="RCC1/BLIP-II"/>
</dbReference>